<protein>
    <recommendedName>
        <fullName evidence="10">Protein kinase domain-containing protein</fullName>
    </recommendedName>
</protein>
<dbReference type="STRING" id="282301.A0A267GZ07"/>
<dbReference type="PANTHER" id="PTHR24056">
    <property type="entry name" value="CELL DIVISION PROTEIN KINASE"/>
    <property type="match status" value="1"/>
</dbReference>
<dbReference type="FunFam" id="3.30.200.20:FF:000646">
    <property type="entry name" value="Cyclin dependent kinase 10"/>
    <property type="match status" value="1"/>
</dbReference>
<evidence type="ECO:0000259" key="10">
    <source>
        <dbReference type="PROSITE" id="PS50011"/>
    </source>
</evidence>
<comment type="similarity">
    <text evidence="1">Belongs to the protein kinase superfamily. CMGC Ser/Thr protein kinase family. CDC2/CDKX subfamily.</text>
</comment>
<feature type="binding site" evidence="7">
    <location>
        <position position="78"/>
    </location>
    <ligand>
        <name>ATP</name>
        <dbReference type="ChEBI" id="CHEBI:30616"/>
    </ligand>
</feature>
<dbReference type="EMBL" id="NIVC01000092">
    <property type="protein sequence ID" value="PAA91258.1"/>
    <property type="molecule type" value="Genomic_DNA"/>
</dbReference>
<dbReference type="Gene3D" id="3.30.200.20">
    <property type="entry name" value="Phosphorylase Kinase, domain 1"/>
    <property type="match status" value="1"/>
</dbReference>
<dbReference type="PROSITE" id="PS00108">
    <property type="entry name" value="PROTEIN_KINASE_ST"/>
    <property type="match status" value="1"/>
</dbReference>
<dbReference type="InterPro" id="IPR050108">
    <property type="entry name" value="CDK"/>
</dbReference>
<keyword evidence="2 8" id="KW-0723">Serine/threonine-protein kinase</keyword>
<keyword evidence="4 7" id="KW-0547">Nucleotide-binding</keyword>
<dbReference type="PROSITE" id="PS00107">
    <property type="entry name" value="PROTEIN_KINASE_ATP"/>
    <property type="match status" value="1"/>
</dbReference>
<keyword evidence="5" id="KW-0418">Kinase</keyword>
<gene>
    <name evidence="11" type="ORF">BOX15_Mlig019873g1</name>
</gene>
<evidence type="ECO:0000313" key="12">
    <source>
        <dbReference type="Proteomes" id="UP000215902"/>
    </source>
</evidence>
<accession>A0A267GZ07</accession>
<dbReference type="OrthoDB" id="1732493at2759"/>
<dbReference type="Pfam" id="PF00069">
    <property type="entry name" value="Pkinase"/>
    <property type="match status" value="1"/>
</dbReference>
<dbReference type="GO" id="GO:0005524">
    <property type="term" value="F:ATP binding"/>
    <property type="evidence" value="ECO:0007669"/>
    <property type="project" value="UniProtKB-UniRule"/>
</dbReference>
<comment type="caution">
    <text evidence="11">The sequence shown here is derived from an EMBL/GenBank/DDBJ whole genome shotgun (WGS) entry which is preliminary data.</text>
</comment>
<organism evidence="11 12">
    <name type="scientific">Macrostomum lignano</name>
    <dbReference type="NCBI Taxonomy" id="282301"/>
    <lineage>
        <taxon>Eukaryota</taxon>
        <taxon>Metazoa</taxon>
        <taxon>Spiralia</taxon>
        <taxon>Lophotrochozoa</taxon>
        <taxon>Platyhelminthes</taxon>
        <taxon>Rhabditophora</taxon>
        <taxon>Macrostomorpha</taxon>
        <taxon>Macrostomida</taxon>
        <taxon>Macrostomidae</taxon>
        <taxon>Macrostomum</taxon>
    </lineage>
</organism>
<reference evidence="11 12" key="1">
    <citation type="submission" date="2017-06" db="EMBL/GenBank/DDBJ databases">
        <title>A platform for efficient transgenesis in Macrostomum lignano, a flatworm model organism for stem cell research.</title>
        <authorList>
            <person name="Berezikov E."/>
        </authorList>
    </citation>
    <scope>NUCLEOTIDE SEQUENCE [LARGE SCALE GENOMIC DNA]</scope>
    <source>
        <strain evidence="11">DV1</strain>
        <tissue evidence="11">Whole organism</tissue>
    </source>
</reference>
<dbReference type="InterPro" id="IPR017441">
    <property type="entry name" value="Protein_kinase_ATP_BS"/>
</dbReference>
<dbReference type="PANTHER" id="PTHR24056:SF508">
    <property type="entry name" value="CYCLIN-DEPENDENT KINASE 10"/>
    <property type="match status" value="1"/>
</dbReference>
<dbReference type="PROSITE" id="PS50011">
    <property type="entry name" value="PROTEIN_KINASE_DOM"/>
    <property type="match status" value="1"/>
</dbReference>
<evidence type="ECO:0000256" key="6">
    <source>
        <dbReference type="ARBA" id="ARBA00022840"/>
    </source>
</evidence>
<evidence type="ECO:0000256" key="8">
    <source>
        <dbReference type="RuleBase" id="RU000304"/>
    </source>
</evidence>
<evidence type="ECO:0000256" key="4">
    <source>
        <dbReference type="ARBA" id="ARBA00022741"/>
    </source>
</evidence>
<evidence type="ECO:0000256" key="1">
    <source>
        <dbReference type="ARBA" id="ARBA00006485"/>
    </source>
</evidence>
<dbReference type="FunFam" id="1.10.510.10:FF:000533">
    <property type="entry name" value="cyclin-dependent kinase 10"/>
    <property type="match status" value="1"/>
</dbReference>
<dbReference type="Gene3D" id="1.10.510.10">
    <property type="entry name" value="Transferase(Phosphotransferase) domain 1"/>
    <property type="match status" value="1"/>
</dbReference>
<keyword evidence="3" id="KW-0808">Transferase</keyword>
<dbReference type="AlphaFoldDB" id="A0A267GZ07"/>
<evidence type="ECO:0000256" key="7">
    <source>
        <dbReference type="PROSITE-ProRule" id="PRU10141"/>
    </source>
</evidence>
<feature type="domain" description="Protein kinase" evidence="10">
    <location>
        <begin position="49"/>
        <end position="337"/>
    </location>
</feature>
<dbReference type="GO" id="GO:0004693">
    <property type="term" value="F:cyclin-dependent protein serine/threonine kinase activity"/>
    <property type="evidence" value="ECO:0007669"/>
    <property type="project" value="InterPro"/>
</dbReference>
<dbReference type="InterPro" id="IPR011009">
    <property type="entry name" value="Kinase-like_dom_sf"/>
</dbReference>
<dbReference type="InterPro" id="IPR044093">
    <property type="entry name" value="STKc_CDK10"/>
</dbReference>
<dbReference type="GO" id="GO:0005634">
    <property type="term" value="C:nucleus"/>
    <property type="evidence" value="ECO:0007669"/>
    <property type="project" value="TreeGrafter"/>
</dbReference>
<dbReference type="SUPFAM" id="SSF56112">
    <property type="entry name" value="Protein kinase-like (PK-like)"/>
    <property type="match status" value="1"/>
</dbReference>
<name>A0A267GZ07_9PLAT</name>
<feature type="non-terminal residue" evidence="11">
    <location>
        <position position="1"/>
    </location>
</feature>
<evidence type="ECO:0000256" key="2">
    <source>
        <dbReference type="ARBA" id="ARBA00022527"/>
    </source>
</evidence>
<keyword evidence="6 7" id="KW-0067">ATP-binding</keyword>
<evidence type="ECO:0000256" key="3">
    <source>
        <dbReference type="ARBA" id="ARBA00022679"/>
    </source>
</evidence>
<sequence length="367" mass="41557">NVMEPSTGVDDPTDSDRYAYLRISDLTQSEIPAAAARQSAAHCRPVADFQKLERIGEGTYGVVYRARDLTSEQVVALKRVRMSQQDGSRHGLPMSSLREISLLLRCRHQNIVQLREVAVGRGLANIFLVMEYCEQDLASLIDNMPTPFTEAQVKCIMLQVFDGLGYLHDNYIIHRDIKVSNLLLTDEGVLKIADFGLARTFQLPLKAASTPVVVTLWYRAIELLLGDDRYTTAIDMWSAGCVMAELLLNKPLLPGQSEIQQVNLIIELLGTPHEAIWPGVNQLPAMRQFSLRQQPYNNLRQKLPILTERGLSLMQHLFMYDPAQRATATEAQNHSYFKESPYPCQPALMPSFPQHRLKRRKMQAPRD</sequence>
<evidence type="ECO:0000313" key="11">
    <source>
        <dbReference type="EMBL" id="PAA91258.1"/>
    </source>
</evidence>
<feature type="region of interest" description="Disordered" evidence="9">
    <location>
        <begin position="348"/>
        <end position="367"/>
    </location>
</feature>
<feature type="compositionally biased region" description="Basic residues" evidence="9">
    <location>
        <begin position="355"/>
        <end position="367"/>
    </location>
</feature>
<evidence type="ECO:0000256" key="5">
    <source>
        <dbReference type="ARBA" id="ARBA00022777"/>
    </source>
</evidence>
<dbReference type="GO" id="GO:0007346">
    <property type="term" value="P:regulation of mitotic cell cycle"/>
    <property type="evidence" value="ECO:0007669"/>
    <property type="project" value="InterPro"/>
</dbReference>
<proteinExistence type="inferred from homology"/>
<dbReference type="CDD" id="cd07845">
    <property type="entry name" value="STKc_CDK10"/>
    <property type="match status" value="1"/>
</dbReference>
<dbReference type="InterPro" id="IPR000719">
    <property type="entry name" value="Prot_kinase_dom"/>
</dbReference>
<evidence type="ECO:0000256" key="9">
    <source>
        <dbReference type="SAM" id="MobiDB-lite"/>
    </source>
</evidence>
<dbReference type="SMART" id="SM00220">
    <property type="entry name" value="S_TKc"/>
    <property type="match status" value="1"/>
</dbReference>
<dbReference type="InterPro" id="IPR008271">
    <property type="entry name" value="Ser/Thr_kinase_AS"/>
</dbReference>
<dbReference type="Proteomes" id="UP000215902">
    <property type="component" value="Unassembled WGS sequence"/>
</dbReference>
<keyword evidence="12" id="KW-1185">Reference proteome</keyword>